<evidence type="ECO:0000256" key="1">
    <source>
        <dbReference type="SAM" id="Phobius"/>
    </source>
</evidence>
<evidence type="ECO:0000313" key="2">
    <source>
        <dbReference type="EMBL" id="VDN13619.1"/>
    </source>
</evidence>
<reference evidence="2 3" key="1">
    <citation type="submission" date="2018-11" db="EMBL/GenBank/DDBJ databases">
        <authorList>
            <consortium name="Pathogen Informatics"/>
        </authorList>
    </citation>
    <scope>NUCLEOTIDE SEQUENCE [LARGE SCALE GENOMIC DNA]</scope>
</reference>
<dbReference type="OrthoDB" id="9984778at2759"/>
<keyword evidence="1" id="KW-1133">Transmembrane helix</keyword>
<evidence type="ECO:0000313" key="3">
    <source>
        <dbReference type="Proteomes" id="UP000281553"/>
    </source>
</evidence>
<dbReference type="Proteomes" id="UP000281553">
    <property type="component" value="Unassembled WGS sequence"/>
</dbReference>
<proteinExistence type="predicted"/>
<protein>
    <submittedName>
        <fullName evidence="2">Uncharacterized protein</fullName>
    </submittedName>
</protein>
<dbReference type="EMBL" id="UYRU01056877">
    <property type="protein sequence ID" value="VDN13619.1"/>
    <property type="molecule type" value="Genomic_DNA"/>
</dbReference>
<sequence length="252" mass="28249">MEKIIKKATESVFGVPNLRETFEDDSPAIFGSLFRIHGKIRRKAGSPCPLVQGTVSKCTPACSVHSLSPLILSISPKIALIVEEKKNSSCSLLTLLDFSLHFTNVSAVLVLHDGKSTPNLTSLFPKVSDSKEGRNKLLSHLLRKPDVLVIFLSLAWFPELPALLDNPQVNVSATIQLYSQTSNPNEDPLEENSIKRFIAYGLFLLLFALFLVFIIFCLARLGFRLMRRFRLAHSRSRRSASLEMFSRLYICL</sequence>
<name>A0A3P7NY42_DIBLA</name>
<keyword evidence="1" id="KW-0812">Transmembrane</keyword>
<organism evidence="2 3">
    <name type="scientific">Dibothriocephalus latus</name>
    <name type="common">Fish tapeworm</name>
    <name type="synonym">Diphyllobothrium latum</name>
    <dbReference type="NCBI Taxonomy" id="60516"/>
    <lineage>
        <taxon>Eukaryota</taxon>
        <taxon>Metazoa</taxon>
        <taxon>Spiralia</taxon>
        <taxon>Lophotrochozoa</taxon>
        <taxon>Platyhelminthes</taxon>
        <taxon>Cestoda</taxon>
        <taxon>Eucestoda</taxon>
        <taxon>Diphyllobothriidea</taxon>
        <taxon>Diphyllobothriidae</taxon>
        <taxon>Dibothriocephalus</taxon>
    </lineage>
</organism>
<keyword evidence="1" id="KW-0472">Membrane</keyword>
<accession>A0A3P7NY42</accession>
<gene>
    <name evidence="2" type="ORF">DILT_LOCUS9450</name>
</gene>
<keyword evidence="3" id="KW-1185">Reference proteome</keyword>
<feature type="transmembrane region" description="Helical" evidence="1">
    <location>
        <begin position="197"/>
        <end position="223"/>
    </location>
</feature>
<dbReference type="AlphaFoldDB" id="A0A3P7NY42"/>